<reference evidence="2 3" key="1">
    <citation type="submission" date="2018-05" db="EMBL/GenBank/DDBJ databases">
        <title>Genome sequencing of Flavobacterium sp. HYN0049.</title>
        <authorList>
            <person name="Yi H."/>
            <person name="Baek C."/>
        </authorList>
    </citation>
    <scope>NUCLEOTIDE SEQUENCE [LARGE SCALE GENOMIC DNA]</scope>
    <source>
        <strain evidence="2 3">HYN0049</strain>
    </source>
</reference>
<dbReference type="RefSeq" id="WP_108903455.1">
    <property type="nucleotide sequence ID" value="NZ_CP029187.1"/>
</dbReference>
<gene>
    <name evidence="2" type="ORF">HYN49_07020</name>
</gene>
<dbReference type="Pfam" id="PF00550">
    <property type="entry name" value="PP-binding"/>
    <property type="match status" value="1"/>
</dbReference>
<sequence length="80" mass="9348">MHNEILLKLQEIVREELDQPELVIHNDLLISEIEDWDSISIIQILAAVEREYSITLPTLDIQNWKTIGELCQSIHNQLKT</sequence>
<dbReference type="Gene3D" id="1.10.1200.10">
    <property type="entry name" value="ACP-like"/>
    <property type="match status" value="1"/>
</dbReference>
<evidence type="ECO:0000259" key="1">
    <source>
        <dbReference type="PROSITE" id="PS50075"/>
    </source>
</evidence>
<dbReference type="InterPro" id="IPR036736">
    <property type="entry name" value="ACP-like_sf"/>
</dbReference>
<organism evidence="2 3">
    <name type="scientific">Flavobacterium pallidum</name>
    <dbReference type="NCBI Taxonomy" id="2172098"/>
    <lineage>
        <taxon>Bacteria</taxon>
        <taxon>Pseudomonadati</taxon>
        <taxon>Bacteroidota</taxon>
        <taxon>Flavobacteriia</taxon>
        <taxon>Flavobacteriales</taxon>
        <taxon>Flavobacteriaceae</taxon>
        <taxon>Flavobacterium</taxon>
    </lineage>
</organism>
<dbReference type="InterPro" id="IPR009081">
    <property type="entry name" value="PP-bd_ACP"/>
</dbReference>
<feature type="domain" description="Carrier" evidence="1">
    <location>
        <begin position="1"/>
        <end position="78"/>
    </location>
</feature>
<dbReference type="Proteomes" id="UP000244937">
    <property type="component" value="Chromosome"/>
</dbReference>
<keyword evidence="3" id="KW-1185">Reference proteome</keyword>
<dbReference type="AlphaFoldDB" id="A0A2S1SH24"/>
<dbReference type="KEGG" id="fpal:HYN49_07020"/>
<dbReference type="OrthoDB" id="9811033at2"/>
<evidence type="ECO:0000313" key="2">
    <source>
        <dbReference type="EMBL" id="AWI25669.1"/>
    </source>
</evidence>
<evidence type="ECO:0000313" key="3">
    <source>
        <dbReference type="Proteomes" id="UP000244937"/>
    </source>
</evidence>
<dbReference type="SUPFAM" id="SSF47336">
    <property type="entry name" value="ACP-like"/>
    <property type="match status" value="1"/>
</dbReference>
<protein>
    <submittedName>
        <fullName evidence="2">Acyl carrier protein</fullName>
    </submittedName>
</protein>
<accession>A0A2S1SH24</accession>
<dbReference type="PROSITE" id="PS50075">
    <property type="entry name" value="CARRIER"/>
    <property type="match status" value="1"/>
</dbReference>
<name>A0A2S1SH24_9FLAO</name>
<dbReference type="EMBL" id="CP029187">
    <property type="protein sequence ID" value="AWI25669.1"/>
    <property type="molecule type" value="Genomic_DNA"/>
</dbReference>
<proteinExistence type="predicted"/>